<dbReference type="Gene3D" id="3.10.50.40">
    <property type="match status" value="1"/>
</dbReference>
<keyword evidence="9" id="KW-1185">Reference proteome</keyword>
<keyword evidence="4 6" id="KW-0697">Rotamase</keyword>
<dbReference type="SUPFAM" id="SSF54534">
    <property type="entry name" value="FKBP-like"/>
    <property type="match status" value="1"/>
</dbReference>
<evidence type="ECO:0000256" key="3">
    <source>
        <dbReference type="ARBA" id="ARBA00022553"/>
    </source>
</evidence>
<organism evidence="8 9">
    <name type="scientific">Echeneis naucrates</name>
    <name type="common">Live sharksucker</name>
    <dbReference type="NCBI Taxonomy" id="173247"/>
    <lineage>
        <taxon>Eukaryota</taxon>
        <taxon>Metazoa</taxon>
        <taxon>Chordata</taxon>
        <taxon>Craniata</taxon>
        <taxon>Vertebrata</taxon>
        <taxon>Euteleostomi</taxon>
        <taxon>Actinopterygii</taxon>
        <taxon>Neopterygii</taxon>
        <taxon>Teleostei</taxon>
        <taxon>Neoteleostei</taxon>
        <taxon>Acanthomorphata</taxon>
        <taxon>Carangaria</taxon>
        <taxon>Carangiformes</taxon>
        <taxon>Echeneidae</taxon>
        <taxon>Echeneis</taxon>
    </lineage>
</organism>
<evidence type="ECO:0000256" key="1">
    <source>
        <dbReference type="ARBA" id="ARBA00000971"/>
    </source>
</evidence>
<comment type="catalytic activity">
    <reaction evidence="1 6">
        <text>[protein]-peptidylproline (omega=180) = [protein]-peptidylproline (omega=0)</text>
        <dbReference type="Rhea" id="RHEA:16237"/>
        <dbReference type="Rhea" id="RHEA-COMP:10747"/>
        <dbReference type="Rhea" id="RHEA-COMP:10748"/>
        <dbReference type="ChEBI" id="CHEBI:83833"/>
        <dbReference type="ChEBI" id="CHEBI:83834"/>
        <dbReference type="EC" id="5.2.1.8"/>
    </reaction>
</comment>
<sequence length="252" mass="27853">MSSGATVAAARTASAVFALLTLHHEGSTELKMAAAPVREWSDEQLKSDDLPKKDIIKFIQDNAAHSFLNDHKLLGNIKNVAKTAKKEQLIIAYNQLFESKRFKGTEPVEEVTEQVKAVKIEEKPKEVKTEVVDEGPPKFTKSVLKKGDKTNFPKKGDTVSCWYTGTLEDGTVFDTNIPTAAKKKKQAKPLSFKVGMGRVIRGWDEALLTMSKGETARLEIDPEWAYGKKGVPESKIPPNAKLIFEVELVAVD</sequence>
<dbReference type="InterPro" id="IPR046357">
    <property type="entry name" value="PPIase_dom_sf"/>
</dbReference>
<accession>A0A665WT07</accession>
<reference evidence="8" key="2">
    <citation type="submission" date="2025-08" db="UniProtKB">
        <authorList>
            <consortium name="Ensembl"/>
        </authorList>
    </citation>
    <scope>IDENTIFICATION</scope>
</reference>
<feature type="domain" description="PPIase FKBP-type" evidence="7">
    <location>
        <begin position="156"/>
        <end position="252"/>
    </location>
</feature>
<keyword evidence="3" id="KW-0597">Phosphoprotein</keyword>
<dbReference type="Pfam" id="PF18410">
    <property type="entry name" value="BTHB"/>
    <property type="match status" value="1"/>
</dbReference>
<evidence type="ECO:0000256" key="6">
    <source>
        <dbReference type="PROSITE-ProRule" id="PRU00277"/>
    </source>
</evidence>
<reference evidence="8" key="3">
    <citation type="submission" date="2025-09" db="UniProtKB">
        <authorList>
            <consortium name="Ensembl"/>
        </authorList>
    </citation>
    <scope>IDENTIFICATION</scope>
</reference>
<dbReference type="InterPro" id="IPR041200">
    <property type="entry name" value="FKBP3_BTHB"/>
</dbReference>
<dbReference type="Pfam" id="PF00254">
    <property type="entry name" value="FKBP_C"/>
    <property type="match status" value="1"/>
</dbReference>
<evidence type="ECO:0000259" key="7">
    <source>
        <dbReference type="PROSITE" id="PS50059"/>
    </source>
</evidence>
<gene>
    <name evidence="8" type="primary">fkbp3</name>
</gene>
<dbReference type="FunFam" id="3.10.50.40:FF:000006">
    <property type="entry name" value="Peptidyl-prolyl cis-trans isomerase"/>
    <property type="match status" value="1"/>
</dbReference>
<dbReference type="InterPro" id="IPR001179">
    <property type="entry name" value="PPIase_FKBP_dom"/>
</dbReference>
<keyword evidence="5 6" id="KW-0413">Isomerase</keyword>
<evidence type="ECO:0000256" key="4">
    <source>
        <dbReference type="ARBA" id="ARBA00023110"/>
    </source>
</evidence>
<evidence type="ECO:0000256" key="2">
    <source>
        <dbReference type="ARBA" id="ARBA00013194"/>
    </source>
</evidence>
<dbReference type="PANTHER" id="PTHR46493:SF1">
    <property type="entry name" value="PEPTIDYL-PROLYL CIS-TRANS ISOMERASE FKBP3"/>
    <property type="match status" value="1"/>
</dbReference>
<dbReference type="OMA" id="IEPDWAY"/>
<name>A0A665WT07_ECHNA</name>
<dbReference type="GO" id="GO:0003755">
    <property type="term" value="F:peptidyl-prolyl cis-trans isomerase activity"/>
    <property type="evidence" value="ECO:0007669"/>
    <property type="project" value="UniProtKB-KW"/>
</dbReference>
<evidence type="ECO:0000313" key="9">
    <source>
        <dbReference type="Proteomes" id="UP000472264"/>
    </source>
</evidence>
<reference evidence="8" key="1">
    <citation type="submission" date="2021-04" db="EMBL/GenBank/DDBJ databases">
        <authorList>
            <consortium name="Wellcome Sanger Institute Data Sharing"/>
        </authorList>
    </citation>
    <scope>NUCLEOTIDE SEQUENCE [LARGE SCALE GENOMIC DNA]</scope>
</reference>
<dbReference type="Gene3D" id="1.10.720.80">
    <property type="match status" value="1"/>
</dbReference>
<dbReference type="AlphaFoldDB" id="A0A665WT07"/>
<dbReference type="Proteomes" id="UP000472264">
    <property type="component" value="Chromosome 24"/>
</dbReference>
<evidence type="ECO:0000313" key="8">
    <source>
        <dbReference type="Ensembl" id="ENSENLP00000047126.1"/>
    </source>
</evidence>
<dbReference type="PANTHER" id="PTHR46493">
    <property type="entry name" value="PEPTIDYL-PROLYL CIS-TRANS ISOMERASE FKBP3"/>
    <property type="match status" value="1"/>
</dbReference>
<proteinExistence type="predicted"/>
<dbReference type="EC" id="5.2.1.8" evidence="2 6"/>
<evidence type="ECO:0000256" key="5">
    <source>
        <dbReference type="ARBA" id="ARBA00023235"/>
    </source>
</evidence>
<dbReference type="PROSITE" id="PS50059">
    <property type="entry name" value="FKBP_PPIASE"/>
    <property type="match status" value="1"/>
</dbReference>
<dbReference type="InterPro" id="IPR043368">
    <property type="entry name" value="FKBP3"/>
</dbReference>
<dbReference type="Ensembl" id="ENSENLT00000048265.1">
    <property type="protein sequence ID" value="ENSENLP00000047126.1"/>
    <property type="gene ID" value="ENSENLG00000019957.1"/>
</dbReference>
<dbReference type="InParanoid" id="A0A665WT07"/>
<dbReference type="CDD" id="cd21063">
    <property type="entry name" value="BTHB_FKBP25"/>
    <property type="match status" value="1"/>
</dbReference>
<protein>
    <recommendedName>
        <fullName evidence="2 6">peptidylprolyl isomerase</fullName>
        <ecNumber evidence="2 6">5.2.1.8</ecNumber>
    </recommendedName>
</protein>